<reference evidence="1 2" key="1">
    <citation type="submission" date="2021-06" db="EMBL/GenBank/DDBJ databases">
        <title>Caerostris darwini draft genome.</title>
        <authorList>
            <person name="Kono N."/>
            <person name="Arakawa K."/>
        </authorList>
    </citation>
    <scope>NUCLEOTIDE SEQUENCE [LARGE SCALE GENOMIC DNA]</scope>
</reference>
<evidence type="ECO:0000313" key="1">
    <source>
        <dbReference type="EMBL" id="GIY90693.1"/>
    </source>
</evidence>
<name>A0AAV4XA41_9ARAC</name>
<proteinExistence type="predicted"/>
<dbReference type="AlphaFoldDB" id="A0AAV4XA41"/>
<keyword evidence="2" id="KW-1185">Reference proteome</keyword>
<evidence type="ECO:0000313" key="2">
    <source>
        <dbReference type="Proteomes" id="UP001054837"/>
    </source>
</evidence>
<comment type="caution">
    <text evidence="1">The sequence shown here is derived from an EMBL/GenBank/DDBJ whole genome shotgun (WGS) entry which is preliminary data.</text>
</comment>
<gene>
    <name evidence="1" type="ORF">CDAR_425141</name>
</gene>
<protein>
    <submittedName>
        <fullName evidence="1">Uncharacterized protein</fullName>
    </submittedName>
</protein>
<organism evidence="1 2">
    <name type="scientific">Caerostris darwini</name>
    <dbReference type="NCBI Taxonomy" id="1538125"/>
    <lineage>
        <taxon>Eukaryota</taxon>
        <taxon>Metazoa</taxon>
        <taxon>Ecdysozoa</taxon>
        <taxon>Arthropoda</taxon>
        <taxon>Chelicerata</taxon>
        <taxon>Arachnida</taxon>
        <taxon>Araneae</taxon>
        <taxon>Araneomorphae</taxon>
        <taxon>Entelegynae</taxon>
        <taxon>Araneoidea</taxon>
        <taxon>Araneidae</taxon>
        <taxon>Caerostris</taxon>
    </lineage>
</organism>
<dbReference type="Proteomes" id="UP001054837">
    <property type="component" value="Unassembled WGS sequence"/>
</dbReference>
<sequence length="132" mass="14860">MARKPGSAQIVLTVHQLILQKMFTDRGTFILVYLRPSSVNEGRQADAHTHTRRVGRQRKRCCVEPEGGISHLRTIKCCSMKNQKEKVRPTGGKKRIPFRTSIEANRKKLPWGRPSGKFTTCTSSAVGMVGKR</sequence>
<dbReference type="EMBL" id="BPLQ01015717">
    <property type="protein sequence ID" value="GIY90693.1"/>
    <property type="molecule type" value="Genomic_DNA"/>
</dbReference>
<accession>A0AAV4XA41</accession>